<evidence type="ECO:0000256" key="8">
    <source>
        <dbReference type="ARBA" id="ARBA00023211"/>
    </source>
</evidence>
<dbReference type="EMBL" id="ML143448">
    <property type="protein sequence ID" value="TBU26315.1"/>
    <property type="molecule type" value="Genomic_DNA"/>
</dbReference>
<dbReference type="GO" id="GO:0006739">
    <property type="term" value="P:NADP+ metabolic process"/>
    <property type="evidence" value="ECO:0007669"/>
    <property type="project" value="TreeGrafter"/>
</dbReference>
<dbReference type="Pfam" id="PF01208">
    <property type="entry name" value="URO-D"/>
    <property type="match status" value="1"/>
</dbReference>
<dbReference type="InterPro" id="IPR004790">
    <property type="entry name" value="Isocitrate_DH_NADP"/>
</dbReference>
<dbReference type="AlphaFoldDB" id="A0A4Q9MG22"/>
<dbReference type="PANTHER" id="PTHR11822">
    <property type="entry name" value="NADP-SPECIFIC ISOCITRATE DEHYDROGENASE"/>
    <property type="match status" value="1"/>
</dbReference>
<evidence type="ECO:0000313" key="11">
    <source>
        <dbReference type="EMBL" id="TBU26315.1"/>
    </source>
</evidence>
<dbReference type="GO" id="GO:0006099">
    <property type="term" value="P:tricarboxylic acid cycle"/>
    <property type="evidence" value="ECO:0007669"/>
    <property type="project" value="UniProtKB-KW"/>
</dbReference>
<gene>
    <name evidence="11" type="ORF">BD311DRAFT_866926</name>
</gene>
<dbReference type="SUPFAM" id="SSF53659">
    <property type="entry name" value="Isocitrate/Isopropylmalate dehydrogenase-like"/>
    <property type="match status" value="1"/>
</dbReference>
<evidence type="ECO:0000256" key="6">
    <source>
        <dbReference type="ARBA" id="ARBA00022842"/>
    </source>
</evidence>
<feature type="domain" description="Uroporphyrinogen decarboxylase (URO-D)" evidence="10">
    <location>
        <begin position="25"/>
        <end position="76"/>
    </location>
</feature>
<evidence type="ECO:0000256" key="3">
    <source>
        <dbReference type="ARBA" id="ARBA00007769"/>
    </source>
</evidence>
<keyword evidence="4" id="KW-0816">Tricarboxylic acid cycle</keyword>
<evidence type="ECO:0000256" key="4">
    <source>
        <dbReference type="ARBA" id="ARBA00022532"/>
    </source>
</evidence>
<dbReference type="GO" id="GO:0006779">
    <property type="term" value="P:porphyrin-containing compound biosynthetic process"/>
    <property type="evidence" value="ECO:0007669"/>
    <property type="project" value="InterPro"/>
</dbReference>
<keyword evidence="7" id="KW-0560">Oxidoreductase</keyword>
<dbReference type="PANTHER" id="PTHR11822:SF21">
    <property type="entry name" value="ISOCITRATE DEHYDROGENASE [NADP], MITOCHONDRIAL"/>
    <property type="match status" value="1"/>
</dbReference>
<dbReference type="GO" id="GO:0004450">
    <property type="term" value="F:isocitrate dehydrogenase (NADP+) activity"/>
    <property type="evidence" value="ECO:0007669"/>
    <property type="project" value="UniProtKB-EC"/>
</dbReference>
<dbReference type="Gene3D" id="3.20.20.210">
    <property type="match status" value="1"/>
</dbReference>
<evidence type="ECO:0000256" key="9">
    <source>
        <dbReference type="ARBA" id="ARBA00023554"/>
    </source>
</evidence>
<comment type="cofactor">
    <cofactor evidence="1">
        <name>Mn(2+)</name>
        <dbReference type="ChEBI" id="CHEBI:29035"/>
    </cofactor>
</comment>
<comment type="catalytic activity">
    <reaction evidence="9">
        <text>D-threo-isocitrate + NADP(+) = 2-oxoglutarate + CO2 + NADPH</text>
        <dbReference type="Rhea" id="RHEA:19629"/>
        <dbReference type="ChEBI" id="CHEBI:15562"/>
        <dbReference type="ChEBI" id="CHEBI:16526"/>
        <dbReference type="ChEBI" id="CHEBI:16810"/>
        <dbReference type="ChEBI" id="CHEBI:57783"/>
        <dbReference type="ChEBI" id="CHEBI:58349"/>
        <dbReference type="EC" id="1.1.1.42"/>
    </reaction>
</comment>
<name>A0A4Q9MG22_9APHY</name>
<sequence length="195" mass="21432">MMLSPKGANLQIAPCAEKAGYNWCIDKVALQGNPDPNALQGGRGAIEREVKRMAGGFRGGKKAKTWIANWGRGIPPCSFHPQTMAISVFPSGTNQSRPPTERSPKEELAHLSIQYYDLGLEHRDALDGNAALKTFCEELEAACVEVIDQDGVMTKDLALAIHGKEMKREHCVVTDVYMDKINEKLKQKLAARAKL</sequence>
<dbReference type="Gene3D" id="3.40.718.10">
    <property type="entry name" value="Isopropylmalate Dehydrogenase"/>
    <property type="match status" value="1"/>
</dbReference>
<evidence type="ECO:0000256" key="2">
    <source>
        <dbReference type="ARBA" id="ARBA00001946"/>
    </source>
</evidence>
<dbReference type="GO" id="GO:0005739">
    <property type="term" value="C:mitochondrion"/>
    <property type="evidence" value="ECO:0007669"/>
    <property type="project" value="TreeGrafter"/>
</dbReference>
<dbReference type="GO" id="GO:0046872">
    <property type="term" value="F:metal ion binding"/>
    <property type="evidence" value="ECO:0007669"/>
    <property type="project" value="UniProtKB-KW"/>
</dbReference>
<keyword evidence="5" id="KW-0479">Metal-binding</keyword>
<evidence type="ECO:0000256" key="5">
    <source>
        <dbReference type="ARBA" id="ARBA00022723"/>
    </source>
</evidence>
<dbReference type="GO" id="GO:0006102">
    <property type="term" value="P:isocitrate metabolic process"/>
    <property type="evidence" value="ECO:0007669"/>
    <property type="project" value="InterPro"/>
</dbReference>
<keyword evidence="6" id="KW-0460">Magnesium</keyword>
<reference evidence="11" key="1">
    <citation type="submission" date="2019-01" db="EMBL/GenBank/DDBJ databases">
        <title>Draft genome sequences of three monokaryotic isolates of the white-rot basidiomycete fungus Dichomitus squalens.</title>
        <authorList>
            <consortium name="DOE Joint Genome Institute"/>
            <person name="Lopez S.C."/>
            <person name="Andreopoulos B."/>
            <person name="Pangilinan J."/>
            <person name="Lipzen A."/>
            <person name="Riley R."/>
            <person name="Ahrendt S."/>
            <person name="Ng V."/>
            <person name="Barry K."/>
            <person name="Daum C."/>
            <person name="Grigoriev I.V."/>
            <person name="Hilden K.S."/>
            <person name="Makela M.R."/>
            <person name="de Vries R.P."/>
        </authorList>
    </citation>
    <scope>NUCLEOTIDE SEQUENCE [LARGE SCALE GENOMIC DNA]</scope>
    <source>
        <strain evidence="11">OM18370.1</strain>
    </source>
</reference>
<protein>
    <recommendedName>
        <fullName evidence="10">Uroporphyrinogen decarboxylase (URO-D) domain-containing protein</fullName>
    </recommendedName>
</protein>
<evidence type="ECO:0000259" key="10">
    <source>
        <dbReference type="Pfam" id="PF01208"/>
    </source>
</evidence>
<dbReference type="InterPro" id="IPR000257">
    <property type="entry name" value="Uroporphyrinogen_deCOase"/>
</dbReference>
<evidence type="ECO:0000256" key="7">
    <source>
        <dbReference type="ARBA" id="ARBA00023002"/>
    </source>
</evidence>
<keyword evidence="8" id="KW-0464">Manganese</keyword>
<organism evidence="11">
    <name type="scientific">Dichomitus squalens</name>
    <dbReference type="NCBI Taxonomy" id="114155"/>
    <lineage>
        <taxon>Eukaryota</taxon>
        <taxon>Fungi</taxon>
        <taxon>Dikarya</taxon>
        <taxon>Basidiomycota</taxon>
        <taxon>Agaricomycotina</taxon>
        <taxon>Agaricomycetes</taxon>
        <taxon>Polyporales</taxon>
        <taxon>Polyporaceae</taxon>
        <taxon>Dichomitus</taxon>
    </lineage>
</organism>
<accession>A0A4Q9MG22</accession>
<comment type="similarity">
    <text evidence="3">Belongs to the isocitrate and isopropylmalate dehydrogenases family.</text>
</comment>
<dbReference type="Proteomes" id="UP000292957">
    <property type="component" value="Unassembled WGS sequence"/>
</dbReference>
<dbReference type="GO" id="GO:0004853">
    <property type="term" value="F:uroporphyrinogen decarboxylase activity"/>
    <property type="evidence" value="ECO:0007669"/>
    <property type="project" value="InterPro"/>
</dbReference>
<dbReference type="InterPro" id="IPR038071">
    <property type="entry name" value="UROD/MetE-like_sf"/>
</dbReference>
<comment type="cofactor">
    <cofactor evidence="2">
        <name>Mg(2+)</name>
        <dbReference type="ChEBI" id="CHEBI:18420"/>
    </cofactor>
</comment>
<dbReference type="OrthoDB" id="248923at2759"/>
<evidence type="ECO:0000256" key="1">
    <source>
        <dbReference type="ARBA" id="ARBA00001936"/>
    </source>
</evidence>
<proteinExistence type="inferred from homology"/>